<name>A0A1G2T1I2_9BACT</name>
<evidence type="ECO:0000313" key="1">
    <source>
        <dbReference type="EMBL" id="OHA90878.1"/>
    </source>
</evidence>
<proteinExistence type="predicted"/>
<dbReference type="EMBL" id="MHVI01000028">
    <property type="protein sequence ID" value="OHA90878.1"/>
    <property type="molecule type" value="Genomic_DNA"/>
</dbReference>
<evidence type="ECO:0000313" key="2">
    <source>
        <dbReference type="Proteomes" id="UP000177746"/>
    </source>
</evidence>
<comment type="caution">
    <text evidence="1">The sequence shown here is derived from an EMBL/GenBank/DDBJ whole genome shotgun (WGS) entry which is preliminary data.</text>
</comment>
<protein>
    <submittedName>
        <fullName evidence="1">Uncharacterized protein</fullName>
    </submittedName>
</protein>
<sequence>MLLTSVTAFPIYCENATAKFTRVKVRNLGFTKNPVTTQIWARIRELGHLPCELGDGSAIRIALKDQPLGDYFWIIMEQVTVSGRRPKVFLAVCLGFGQSWLRASRANLGVEWSLDNEIVFRLRK</sequence>
<dbReference type="AlphaFoldDB" id="A0A1G2T1I2"/>
<organism evidence="1 2">
    <name type="scientific">Candidatus Zambryskibacteria bacterium RIFCSPHIGHO2_01_FULL_46_30</name>
    <dbReference type="NCBI Taxonomy" id="1802739"/>
    <lineage>
        <taxon>Bacteria</taxon>
        <taxon>Candidatus Zambryskiibacteriota</taxon>
    </lineage>
</organism>
<accession>A0A1G2T1I2</accession>
<dbReference type="Proteomes" id="UP000177746">
    <property type="component" value="Unassembled WGS sequence"/>
</dbReference>
<reference evidence="1 2" key="1">
    <citation type="journal article" date="2016" name="Nat. Commun.">
        <title>Thousands of microbial genomes shed light on interconnected biogeochemical processes in an aquifer system.</title>
        <authorList>
            <person name="Anantharaman K."/>
            <person name="Brown C.T."/>
            <person name="Hug L.A."/>
            <person name="Sharon I."/>
            <person name="Castelle C.J."/>
            <person name="Probst A.J."/>
            <person name="Thomas B.C."/>
            <person name="Singh A."/>
            <person name="Wilkins M.J."/>
            <person name="Karaoz U."/>
            <person name="Brodie E.L."/>
            <person name="Williams K.H."/>
            <person name="Hubbard S.S."/>
            <person name="Banfield J.F."/>
        </authorList>
    </citation>
    <scope>NUCLEOTIDE SEQUENCE [LARGE SCALE GENOMIC DNA]</scope>
</reference>
<gene>
    <name evidence="1" type="ORF">A2665_00075</name>
</gene>